<sequence>MKPFSESCVQNQHAILEVLLKEFATVQHVLEIGSGTGQHAVFFARALPHLIWQTSDVDKHHPGIHAWISDEGPDNVRAPLSLNVATDRWPNMAFDAVFSANTVHIMGWPEVIKMFAGIGQVLSCGGRFCLYGPFNINGQFTSESNARFEQWLKLQNPKSGIRDQGELDKLAGNSGLSRIATHVMPAHNNILVWERTDAN</sequence>
<dbReference type="Gene3D" id="3.40.50.150">
    <property type="entry name" value="Vaccinia Virus protein VP39"/>
    <property type="match status" value="1"/>
</dbReference>
<reference evidence="1" key="1">
    <citation type="submission" date="2018-06" db="EMBL/GenBank/DDBJ databases">
        <authorList>
            <person name="Zhirakovskaya E."/>
        </authorList>
    </citation>
    <scope>NUCLEOTIDE SEQUENCE</scope>
</reference>
<dbReference type="SUPFAM" id="SSF53335">
    <property type="entry name" value="S-adenosyl-L-methionine-dependent methyltransferases"/>
    <property type="match status" value="1"/>
</dbReference>
<evidence type="ECO:0008006" key="2">
    <source>
        <dbReference type="Google" id="ProtNLM"/>
    </source>
</evidence>
<dbReference type="EMBL" id="UOFV01000276">
    <property type="protein sequence ID" value="VAX01872.1"/>
    <property type="molecule type" value="Genomic_DNA"/>
</dbReference>
<gene>
    <name evidence="1" type="ORF">MNBD_GAMMA19-1555</name>
</gene>
<dbReference type="Pfam" id="PF06080">
    <property type="entry name" value="DUF938"/>
    <property type="match status" value="1"/>
</dbReference>
<organism evidence="1">
    <name type="scientific">hydrothermal vent metagenome</name>
    <dbReference type="NCBI Taxonomy" id="652676"/>
    <lineage>
        <taxon>unclassified sequences</taxon>
        <taxon>metagenomes</taxon>
        <taxon>ecological metagenomes</taxon>
    </lineage>
</organism>
<dbReference type="PANTHER" id="PTHR20974">
    <property type="entry name" value="UPF0585 PROTEIN CG18661"/>
    <property type="match status" value="1"/>
</dbReference>
<dbReference type="AlphaFoldDB" id="A0A3B1ADC3"/>
<dbReference type="InterPro" id="IPR029063">
    <property type="entry name" value="SAM-dependent_MTases_sf"/>
</dbReference>
<name>A0A3B1ADC3_9ZZZZ</name>
<proteinExistence type="predicted"/>
<accession>A0A3B1ADC3</accession>
<dbReference type="InterPro" id="IPR010342">
    <property type="entry name" value="DUF938"/>
</dbReference>
<protein>
    <recommendedName>
        <fullName evidence="2">SAM-dependent methyltransferase</fullName>
    </recommendedName>
</protein>
<dbReference type="PANTHER" id="PTHR20974:SF0">
    <property type="entry name" value="UPF0585 PROTEIN CG18661"/>
    <property type="match status" value="1"/>
</dbReference>
<evidence type="ECO:0000313" key="1">
    <source>
        <dbReference type="EMBL" id="VAX01872.1"/>
    </source>
</evidence>